<dbReference type="AlphaFoldDB" id="A0A7F5RE54"/>
<sequence length="486" mass="54285">MEPLRNNESINGEEVKPDVVTPSIYEIKNFKELVPQLIAAIIVTSYNLLIGMSIAFSGILVPDIEKPNSEIHATFGESSWIASVNSLTMAVSLVFVGFFTDNIGRLNTVRLSIIPWATGWALIALASNTTMLLVGRMIIGFAMSCASPGSVYLTETLWPNARGVLLALNCVTSSLGVELMYLKGLFLSWRAIAWCCVLYSVICTGLTFLLYESPTWLIKKGKIKQARQSLEWLHKYQTSPTNTSHADIHLGILKQENNIRRETRKDRKTWNHRISQFLKPTAYKPTIILIGVFLIQNFSGVYVIIAYSVTFFENVGSTVDPLIASNLVSGMPVILSLINLYTIKRFKRKHILIASCVGASICLFISGIFTKLTHNGLKGFGWVPILFIFLYMAIVMLGLEPIPWILACELFPLEMRGILAAFCVSTTTCTMFVAIYSYRYLDIAFGSAGVQLFYGIVAICGSLFVHYFIPETKGKTLYEIENYFQQ</sequence>
<protein>
    <submittedName>
        <fullName evidence="9">Facilitated trehalose transporter Tret1 isoform X1</fullName>
    </submittedName>
</protein>
<name>A0A7F5RE54_AGRPL</name>
<dbReference type="InterPro" id="IPR036259">
    <property type="entry name" value="MFS_trans_sf"/>
</dbReference>
<keyword evidence="3 6" id="KW-1133">Transmembrane helix</keyword>
<feature type="domain" description="Major facilitator superfamily (MFS) profile" evidence="7">
    <location>
        <begin position="39"/>
        <end position="473"/>
    </location>
</feature>
<proteinExistence type="predicted"/>
<dbReference type="InterPro" id="IPR003663">
    <property type="entry name" value="Sugar/inositol_transpt"/>
</dbReference>
<accession>A0A7F5RE54</accession>
<dbReference type="RefSeq" id="XP_025834264.1">
    <property type="nucleotide sequence ID" value="XM_025978479.1"/>
</dbReference>
<dbReference type="PROSITE" id="PS50850">
    <property type="entry name" value="MFS"/>
    <property type="match status" value="1"/>
</dbReference>
<dbReference type="Proteomes" id="UP000192223">
    <property type="component" value="Unplaced"/>
</dbReference>
<keyword evidence="8" id="KW-1185">Reference proteome</keyword>
<evidence type="ECO:0000256" key="3">
    <source>
        <dbReference type="ARBA" id="ARBA00022989"/>
    </source>
</evidence>
<dbReference type="SUPFAM" id="SSF103473">
    <property type="entry name" value="MFS general substrate transporter"/>
    <property type="match status" value="1"/>
</dbReference>
<feature type="transmembrane region" description="Helical" evidence="6">
    <location>
        <begin position="80"/>
        <end position="99"/>
    </location>
</feature>
<dbReference type="InterPro" id="IPR050549">
    <property type="entry name" value="MFS_Trehalose_Transporter"/>
</dbReference>
<dbReference type="PRINTS" id="PR00171">
    <property type="entry name" value="SUGRTRNSPORT"/>
</dbReference>
<feature type="transmembrane region" description="Helical" evidence="6">
    <location>
        <begin position="450"/>
        <end position="469"/>
    </location>
</feature>
<keyword evidence="4 6" id="KW-0472">Membrane</keyword>
<evidence type="ECO:0000256" key="6">
    <source>
        <dbReference type="SAM" id="Phobius"/>
    </source>
</evidence>
<feature type="transmembrane region" description="Helical" evidence="6">
    <location>
        <begin position="37"/>
        <end position="60"/>
    </location>
</feature>
<dbReference type="FunFam" id="1.20.1250.20:FF:000249">
    <property type="entry name" value="facilitated trehalose transporter Tret1"/>
    <property type="match status" value="1"/>
</dbReference>
<dbReference type="Pfam" id="PF00083">
    <property type="entry name" value="Sugar_tr"/>
    <property type="match status" value="1"/>
</dbReference>
<evidence type="ECO:0000256" key="5">
    <source>
        <dbReference type="ARBA" id="ARBA00023180"/>
    </source>
</evidence>
<feature type="transmembrane region" description="Helical" evidence="6">
    <location>
        <begin position="287"/>
        <end position="310"/>
    </location>
</feature>
<dbReference type="KEGG" id="apln:108744927"/>
<evidence type="ECO:0000256" key="4">
    <source>
        <dbReference type="ARBA" id="ARBA00023136"/>
    </source>
</evidence>
<dbReference type="PANTHER" id="PTHR48021">
    <property type="match status" value="1"/>
</dbReference>
<keyword evidence="5" id="KW-0325">Glycoprotein</keyword>
<organism evidence="8 9">
    <name type="scientific">Agrilus planipennis</name>
    <name type="common">Emerald ash borer</name>
    <name type="synonym">Agrilus marcopoli</name>
    <dbReference type="NCBI Taxonomy" id="224129"/>
    <lineage>
        <taxon>Eukaryota</taxon>
        <taxon>Metazoa</taxon>
        <taxon>Ecdysozoa</taxon>
        <taxon>Arthropoda</taxon>
        <taxon>Hexapoda</taxon>
        <taxon>Insecta</taxon>
        <taxon>Pterygota</taxon>
        <taxon>Neoptera</taxon>
        <taxon>Endopterygota</taxon>
        <taxon>Coleoptera</taxon>
        <taxon>Polyphaga</taxon>
        <taxon>Elateriformia</taxon>
        <taxon>Buprestoidea</taxon>
        <taxon>Buprestidae</taxon>
        <taxon>Agrilinae</taxon>
        <taxon>Agrilus</taxon>
    </lineage>
</organism>
<evidence type="ECO:0000256" key="2">
    <source>
        <dbReference type="ARBA" id="ARBA00022692"/>
    </source>
</evidence>
<dbReference type="InterPro" id="IPR005828">
    <property type="entry name" value="MFS_sugar_transport-like"/>
</dbReference>
<dbReference type="PANTHER" id="PTHR48021:SF24">
    <property type="entry name" value="MAJOR FACILITATOR SUPERFAMILY (MFS) PROFILE DOMAIN-CONTAINING PROTEIN"/>
    <property type="match status" value="1"/>
</dbReference>
<dbReference type="OrthoDB" id="6612291at2759"/>
<evidence type="ECO:0000259" key="7">
    <source>
        <dbReference type="PROSITE" id="PS50850"/>
    </source>
</evidence>
<feature type="transmembrane region" description="Helical" evidence="6">
    <location>
        <begin position="322"/>
        <end position="343"/>
    </location>
</feature>
<dbReference type="Gene3D" id="1.20.1250.20">
    <property type="entry name" value="MFS general substrate transporter like domains"/>
    <property type="match status" value="1"/>
</dbReference>
<dbReference type="GO" id="GO:0016020">
    <property type="term" value="C:membrane"/>
    <property type="evidence" value="ECO:0007669"/>
    <property type="project" value="UniProtKB-SubCell"/>
</dbReference>
<evidence type="ECO:0000313" key="9">
    <source>
        <dbReference type="RefSeq" id="XP_025834264.1"/>
    </source>
</evidence>
<feature type="transmembrane region" description="Helical" evidence="6">
    <location>
        <begin position="418"/>
        <end position="438"/>
    </location>
</feature>
<gene>
    <name evidence="9" type="primary">LOC108744927</name>
</gene>
<dbReference type="GO" id="GO:0022857">
    <property type="term" value="F:transmembrane transporter activity"/>
    <property type="evidence" value="ECO:0007669"/>
    <property type="project" value="InterPro"/>
</dbReference>
<dbReference type="InParanoid" id="A0A7F5RE54"/>
<evidence type="ECO:0000313" key="8">
    <source>
        <dbReference type="Proteomes" id="UP000192223"/>
    </source>
</evidence>
<feature type="transmembrane region" description="Helical" evidence="6">
    <location>
        <begin position="350"/>
        <end position="369"/>
    </location>
</feature>
<feature type="transmembrane region" description="Helical" evidence="6">
    <location>
        <begin position="111"/>
        <end position="127"/>
    </location>
</feature>
<comment type="subcellular location">
    <subcellularLocation>
        <location evidence="1">Membrane</location>
        <topology evidence="1">Multi-pass membrane protein</topology>
    </subcellularLocation>
</comment>
<dbReference type="GeneID" id="108744927"/>
<feature type="transmembrane region" description="Helical" evidence="6">
    <location>
        <begin position="381"/>
        <end position="406"/>
    </location>
</feature>
<feature type="transmembrane region" description="Helical" evidence="6">
    <location>
        <begin position="191"/>
        <end position="211"/>
    </location>
</feature>
<evidence type="ECO:0000256" key="1">
    <source>
        <dbReference type="ARBA" id="ARBA00004141"/>
    </source>
</evidence>
<keyword evidence="2 6" id="KW-0812">Transmembrane</keyword>
<reference evidence="9" key="1">
    <citation type="submission" date="2025-08" db="UniProtKB">
        <authorList>
            <consortium name="RefSeq"/>
        </authorList>
    </citation>
    <scope>IDENTIFICATION</scope>
    <source>
        <tissue evidence="9">Entire body</tissue>
    </source>
</reference>
<dbReference type="InterPro" id="IPR020846">
    <property type="entry name" value="MFS_dom"/>
</dbReference>